<feature type="region of interest" description="Disordered" evidence="1">
    <location>
        <begin position="497"/>
        <end position="518"/>
    </location>
</feature>
<dbReference type="OrthoDB" id="74764at2759"/>
<sequence>MHFTTSAIGLAAILAAPAQAFFRMGCGAPIVTERIDPIISPGQVSGHVHQVVGGNGFGFTQDYAQARKSTCTSCTVTKDLSNYWTPILYYKNKQGQLQRVKQNGGVLVYYLQRPETNMNLKAFPEGFRMVAGDPFKRNYTSDFAGTAVNFACLDYNGPPRAETYNLPPTSCPNGVRAQVFFPSCWDGKNLDSADHKSHMSYPASGAHDNGPCPASHPVQLVSIFYEVIFQTNELEFWEGDMGTKQPFVFANGDATGYGFHGDFINGWDVPTLQSAVDKCRNLSGEITDCDVLTPYLQSGDLQSKCSIPVSVDEDITGPFDKLPGCNPITAGPARAAVQNCAATRIAGPKLSFTDKLTQGWAYQGCAQDNVGSRSLTGYNNIYSTDQATTSVDTCMKACAGFQYMGLEYGKQCFCGNSIASDRAPQASLAGQCNMPCNGNSTQICGGGSQLSLYKACTGSGCTNAAYQAIGDLTGSGAAPAGSSAAPVASSAPASSVPAASSNVAASPPTTIRTSTTSKAASAAATTTTSKASQNNAAVTTAKAASSLPSGYGYVTVTENNVVIVTAVKTVTASASPTKKRRKHANAHKAHKAHKHIRRDSFYY</sequence>
<evidence type="ECO:0000313" key="5">
    <source>
        <dbReference type="Proteomes" id="UP000243723"/>
    </source>
</evidence>
<dbReference type="PROSITE" id="PS51212">
    <property type="entry name" value="WSC"/>
    <property type="match status" value="1"/>
</dbReference>
<keyword evidence="2" id="KW-0732">Signal</keyword>
<organism evidence="4 5">
    <name type="scientific">Elsinoe australis</name>
    <dbReference type="NCBI Taxonomy" id="40998"/>
    <lineage>
        <taxon>Eukaryota</taxon>
        <taxon>Fungi</taxon>
        <taxon>Dikarya</taxon>
        <taxon>Ascomycota</taxon>
        <taxon>Pezizomycotina</taxon>
        <taxon>Dothideomycetes</taxon>
        <taxon>Dothideomycetidae</taxon>
        <taxon>Myriangiales</taxon>
        <taxon>Elsinoaceae</taxon>
        <taxon>Elsinoe</taxon>
    </lineage>
</organism>
<gene>
    <name evidence="4" type="ORF">B9Z65_5777</name>
</gene>
<feature type="region of interest" description="Disordered" evidence="1">
    <location>
        <begin position="572"/>
        <end position="603"/>
    </location>
</feature>
<reference evidence="4 5" key="1">
    <citation type="submission" date="2017-05" db="EMBL/GenBank/DDBJ databases">
        <title>Draft genome sequence of Elsinoe australis.</title>
        <authorList>
            <person name="Cheng Q."/>
        </authorList>
    </citation>
    <scope>NUCLEOTIDE SEQUENCE [LARGE SCALE GENOMIC DNA]</scope>
    <source>
        <strain evidence="4 5">NL1</strain>
    </source>
</reference>
<evidence type="ECO:0000313" key="4">
    <source>
        <dbReference type="EMBL" id="PSK35962.1"/>
    </source>
</evidence>
<evidence type="ECO:0000256" key="2">
    <source>
        <dbReference type="SAM" id="SignalP"/>
    </source>
</evidence>
<dbReference type="EMBL" id="NHZQ01000422">
    <property type="protein sequence ID" value="PSK35962.1"/>
    <property type="molecule type" value="Genomic_DNA"/>
</dbReference>
<dbReference type="Pfam" id="PF01822">
    <property type="entry name" value="WSC"/>
    <property type="match status" value="1"/>
</dbReference>
<feature type="compositionally biased region" description="Basic residues" evidence="1">
    <location>
        <begin position="577"/>
        <end position="597"/>
    </location>
</feature>
<dbReference type="STRING" id="40998.A0A2P7YJ13"/>
<accession>A0A2P7YJ13</accession>
<feature type="signal peptide" evidence="2">
    <location>
        <begin position="1"/>
        <end position="20"/>
    </location>
</feature>
<protein>
    <submittedName>
        <fullName evidence="4">WSC domain-containing protein 2</fullName>
    </submittedName>
</protein>
<dbReference type="InterPro" id="IPR002889">
    <property type="entry name" value="WSC_carb-bd"/>
</dbReference>
<dbReference type="SMART" id="SM00321">
    <property type="entry name" value="WSC"/>
    <property type="match status" value="1"/>
</dbReference>
<dbReference type="PANTHER" id="PTHR43662:SF3">
    <property type="entry name" value="DOMAIN PROTEIN, PUTATIVE (AFU_ORTHOLOGUE AFUA_6G11970)-RELATED"/>
    <property type="match status" value="1"/>
</dbReference>
<dbReference type="Pfam" id="PF09362">
    <property type="entry name" value="DUF1996"/>
    <property type="match status" value="1"/>
</dbReference>
<comment type="caution">
    <text evidence="4">The sequence shown here is derived from an EMBL/GenBank/DDBJ whole genome shotgun (WGS) entry which is preliminary data.</text>
</comment>
<feature type="domain" description="WSC" evidence="3">
    <location>
        <begin position="359"/>
        <end position="456"/>
    </location>
</feature>
<name>A0A2P7YJ13_9PEZI</name>
<dbReference type="PANTHER" id="PTHR43662">
    <property type="match status" value="1"/>
</dbReference>
<dbReference type="InterPro" id="IPR018535">
    <property type="entry name" value="DUF1996"/>
</dbReference>
<evidence type="ECO:0000259" key="3">
    <source>
        <dbReference type="PROSITE" id="PS51212"/>
    </source>
</evidence>
<evidence type="ECO:0000256" key="1">
    <source>
        <dbReference type="SAM" id="MobiDB-lite"/>
    </source>
</evidence>
<dbReference type="Proteomes" id="UP000243723">
    <property type="component" value="Unassembled WGS sequence"/>
</dbReference>
<feature type="chain" id="PRO_5015197403" evidence="2">
    <location>
        <begin position="21"/>
        <end position="603"/>
    </location>
</feature>
<proteinExistence type="predicted"/>
<keyword evidence="5" id="KW-1185">Reference proteome</keyword>
<dbReference type="AlphaFoldDB" id="A0A2P7YJ13"/>